<dbReference type="InterPro" id="IPR000535">
    <property type="entry name" value="MSP_dom"/>
</dbReference>
<dbReference type="PROSITE" id="PS50202">
    <property type="entry name" value="MSP"/>
    <property type="match status" value="1"/>
</dbReference>
<proteinExistence type="inferred from homology"/>
<dbReference type="EMBL" id="JARJCN010000012">
    <property type="protein sequence ID" value="KAJ7095811.1"/>
    <property type="molecule type" value="Genomic_DNA"/>
</dbReference>
<dbReference type="InterPro" id="IPR013783">
    <property type="entry name" value="Ig-like_fold"/>
</dbReference>
<comment type="similarity">
    <text evidence="2">Belongs to the VAMP-associated protein (VAP) (TC 9.B.17) family.</text>
</comment>
<keyword evidence="5" id="KW-0472">Membrane</keyword>
<keyword evidence="3" id="KW-0812">Transmembrane</keyword>
<dbReference type="SUPFAM" id="SSF49354">
    <property type="entry name" value="PapD-like"/>
    <property type="match status" value="1"/>
</dbReference>
<dbReference type="InterPro" id="IPR016763">
    <property type="entry name" value="VAP"/>
</dbReference>
<evidence type="ECO:0000256" key="1">
    <source>
        <dbReference type="ARBA" id="ARBA00004211"/>
    </source>
</evidence>
<sequence>MSVSLSPSNSLGFNRPLTTLVKRPLTITNHNAQPVAFKVKTTAPTLYCVRPNSGRLNPGQSFDVSVMLQPLKVEPPLNAKCKDKFLVQSTLITPGKEATPLQDIWIRAEDASGEDKVHHQKLRVTYLPAQGQTLMEEDEEETEQANPVSMMRMAMPQNDTARLPPSVSGETQFASGSRLSTVPPGEFSAAREETHQERRSLDVHNVAVIPPEPLVPTSKPEPEPIARAARLIVHPEPSILVAKPDLERDAHSSVNLPLATPELPVPVKSTYVVPPPPLTPTVDAHTDKYADRYAEAQAEITRLRAMLAALQPPAEPRRRTIDPSNSTVAVQTETPDQEGVSLEVVVIIAFGVFITTYLFF</sequence>
<dbReference type="PANTHER" id="PTHR10809">
    <property type="entry name" value="VESICLE-ASSOCIATED MEMBRANE PROTEIN-ASSOCIATED PROTEIN"/>
    <property type="match status" value="1"/>
</dbReference>
<evidence type="ECO:0000259" key="7">
    <source>
        <dbReference type="PROSITE" id="PS50202"/>
    </source>
</evidence>
<reference evidence="8" key="1">
    <citation type="submission" date="2023-03" db="EMBL/GenBank/DDBJ databases">
        <title>Massive genome expansion in bonnet fungi (Mycena s.s.) driven by repeated elements and novel gene families across ecological guilds.</title>
        <authorList>
            <consortium name="Lawrence Berkeley National Laboratory"/>
            <person name="Harder C.B."/>
            <person name="Miyauchi S."/>
            <person name="Viragh M."/>
            <person name="Kuo A."/>
            <person name="Thoen E."/>
            <person name="Andreopoulos B."/>
            <person name="Lu D."/>
            <person name="Skrede I."/>
            <person name="Drula E."/>
            <person name="Henrissat B."/>
            <person name="Morin E."/>
            <person name="Kohler A."/>
            <person name="Barry K."/>
            <person name="LaButti K."/>
            <person name="Morin E."/>
            <person name="Salamov A."/>
            <person name="Lipzen A."/>
            <person name="Mereny Z."/>
            <person name="Hegedus B."/>
            <person name="Baldrian P."/>
            <person name="Stursova M."/>
            <person name="Weitz H."/>
            <person name="Taylor A."/>
            <person name="Grigoriev I.V."/>
            <person name="Nagy L.G."/>
            <person name="Martin F."/>
            <person name="Kauserud H."/>
        </authorList>
    </citation>
    <scope>NUCLEOTIDE SEQUENCE</scope>
    <source>
        <strain evidence="8">CBHHK173m</strain>
    </source>
</reference>
<evidence type="ECO:0000256" key="5">
    <source>
        <dbReference type="ARBA" id="ARBA00023136"/>
    </source>
</evidence>
<name>A0AAD6U984_9AGAR</name>
<evidence type="ECO:0000256" key="2">
    <source>
        <dbReference type="ARBA" id="ARBA00008932"/>
    </source>
</evidence>
<evidence type="ECO:0000313" key="8">
    <source>
        <dbReference type="EMBL" id="KAJ7095811.1"/>
    </source>
</evidence>
<dbReference type="PIRSF" id="PIRSF019693">
    <property type="entry name" value="VAMP-associated"/>
    <property type="match status" value="1"/>
</dbReference>
<dbReference type="Pfam" id="PF00635">
    <property type="entry name" value="Motile_Sperm"/>
    <property type="match status" value="1"/>
</dbReference>
<dbReference type="GO" id="GO:0090158">
    <property type="term" value="P:endoplasmic reticulum membrane organization"/>
    <property type="evidence" value="ECO:0007669"/>
    <property type="project" value="TreeGrafter"/>
</dbReference>
<keyword evidence="9" id="KW-1185">Reference proteome</keyword>
<protein>
    <submittedName>
        <fullName evidence="8">PapD-like protein</fullName>
    </submittedName>
</protein>
<evidence type="ECO:0000313" key="9">
    <source>
        <dbReference type="Proteomes" id="UP001222325"/>
    </source>
</evidence>
<dbReference type="PANTHER" id="PTHR10809:SF6">
    <property type="entry name" value="AT11025P-RELATED"/>
    <property type="match status" value="1"/>
</dbReference>
<comment type="caution">
    <text evidence="8">The sequence shown here is derived from an EMBL/GenBank/DDBJ whole genome shotgun (WGS) entry which is preliminary data.</text>
</comment>
<feature type="domain" description="MSP" evidence="7">
    <location>
        <begin position="2"/>
        <end position="127"/>
    </location>
</feature>
<feature type="compositionally biased region" description="Polar residues" evidence="6">
    <location>
        <begin position="168"/>
        <end position="180"/>
    </location>
</feature>
<organism evidence="8 9">
    <name type="scientific">Mycena belliarum</name>
    <dbReference type="NCBI Taxonomy" id="1033014"/>
    <lineage>
        <taxon>Eukaryota</taxon>
        <taxon>Fungi</taxon>
        <taxon>Dikarya</taxon>
        <taxon>Basidiomycota</taxon>
        <taxon>Agaricomycotina</taxon>
        <taxon>Agaricomycetes</taxon>
        <taxon>Agaricomycetidae</taxon>
        <taxon>Agaricales</taxon>
        <taxon>Marasmiineae</taxon>
        <taxon>Mycenaceae</taxon>
        <taxon>Mycena</taxon>
    </lineage>
</organism>
<keyword evidence="4" id="KW-1133">Transmembrane helix</keyword>
<evidence type="ECO:0000256" key="3">
    <source>
        <dbReference type="ARBA" id="ARBA00022692"/>
    </source>
</evidence>
<dbReference type="GO" id="GO:0033149">
    <property type="term" value="F:FFAT motif binding"/>
    <property type="evidence" value="ECO:0007669"/>
    <property type="project" value="TreeGrafter"/>
</dbReference>
<dbReference type="GO" id="GO:0005789">
    <property type="term" value="C:endoplasmic reticulum membrane"/>
    <property type="evidence" value="ECO:0007669"/>
    <property type="project" value="InterPro"/>
</dbReference>
<feature type="region of interest" description="Disordered" evidence="6">
    <location>
        <begin position="162"/>
        <end position="185"/>
    </location>
</feature>
<gene>
    <name evidence="8" type="ORF">B0H15DRAFT_73230</name>
</gene>
<dbReference type="GO" id="GO:0005886">
    <property type="term" value="C:plasma membrane"/>
    <property type="evidence" value="ECO:0007669"/>
    <property type="project" value="TreeGrafter"/>
</dbReference>
<dbReference type="Gene3D" id="2.60.40.10">
    <property type="entry name" value="Immunoglobulins"/>
    <property type="match status" value="1"/>
</dbReference>
<dbReference type="Proteomes" id="UP001222325">
    <property type="component" value="Unassembled WGS sequence"/>
</dbReference>
<accession>A0AAD6U984</accession>
<dbReference type="GO" id="GO:0061817">
    <property type="term" value="P:endoplasmic reticulum-plasma membrane tethering"/>
    <property type="evidence" value="ECO:0007669"/>
    <property type="project" value="TreeGrafter"/>
</dbReference>
<dbReference type="AlphaFoldDB" id="A0AAD6U984"/>
<evidence type="ECO:0000256" key="4">
    <source>
        <dbReference type="ARBA" id="ARBA00022989"/>
    </source>
</evidence>
<dbReference type="InterPro" id="IPR008962">
    <property type="entry name" value="PapD-like_sf"/>
</dbReference>
<comment type="subcellular location">
    <subcellularLocation>
        <location evidence="1">Membrane</location>
        <topology evidence="1">Single-pass type IV membrane protein</topology>
    </subcellularLocation>
</comment>
<evidence type="ECO:0000256" key="6">
    <source>
        <dbReference type="SAM" id="MobiDB-lite"/>
    </source>
</evidence>